<keyword evidence="3" id="KW-1185">Reference proteome</keyword>
<evidence type="ECO:0000256" key="1">
    <source>
        <dbReference type="ARBA" id="ARBA00006799"/>
    </source>
</evidence>
<dbReference type="PIRSF" id="PIRSF019260">
    <property type="entry name" value="PBSX_XkdE_prd"/>
    <property type="match status" value="1"/>
</dbReference>
<reference evidence="2 3" key="1">
    <citation type="submission" date="2018-10" db="EMBL/GenBank/DDBJ databases">
        <authorList>
            <person name="Zhang X."/>
        </authorList>
    </citation>
    <scope>NUCLEOTIDE SEQUENCE [LARGE SCALE GENOMIC DNA]</scope>
    <source>
        <strain evidence="2 3">SK-G1</strain>
    </source>
</reference>
<dbReference type="Proteomes" id="UP000280960">
    <property type="component" value="Chromosome"/>
</dbReference>
<dbReference type="NCBIfam" id="TIGR01540">
    <property type="entry name" value="portal_PBSX"/>
    <property type="match status" value="1"/>
</dbReference>
<accession>A0A3G2R575</accession>
<dbReference type="KEGG" id="bacg:D2962_08210"/>
<dbReference type="InterPro" id="IPR006430">
    <property type="entry name" value="Phage_portal_PBSX"/>
</dbReference>
<name>A0A3G2R575_9FIRM</name>
<dbReference type="InterPro" id="IPR016753">
    <property type="entry name" value="PBSX_Firmicutes"/>
</dbReference>
<dbReference type="Pfam" id="PF04860">
    <property type="entry name" value="Phage_portal"/>
    <property type="match status" value="1"/>
</dbReference>
<evidence type="ECO:0000313" key="3">
    <source>
        <dbReference type="Proteomes" id="UP000280960"/>
    </source>
</evidence>
<dbReference type="EMBL" id="CP033169">
    <property type="protein sequence ID" value="AYO30606.1"/>
    <property type="molecule type" value="Genomic_DNA"/>
</dbReference>
<dbReference type="RefSeq" id="WP_122014696.1">
    <property type="nucleotide sequence ID" value="NZ_CP033169.1"/>
</dbReference>
<dbReference type="InterPro" id="IPR006944">
    <property type="entry name" value="Phage/GTA_portal"/>
</dbReference>
<dbReference type="AlphaFoldDB" id="A0A3G2R575"/>
<proteinExistence type="inferred from homology"/>
<organism evidence="2 3">
    <name type="scientific">Biomaibacter acetigenes</name>
    <dbReference type="NCBI Taxonomy" id="2316383"/>
    <lineage>
        <taxon>Bacteria</taxon>
        <taxon>Bacillati</taxon>
        <taxon>Bacillota</taxon>
        <taxon>Clostridia</taxon>
        <taxon>Thermosediminibacterales</taxon>
        <taxon>Tepidanaerobacteraceae</taxon>
        <taxon>Biomaibacter</taxon>
    </lineage>
</organism>
<protein>
    <submittedName>
        <fullName evidence="2">Phage portal protein</fullName>
    </submittedName>
</protein>
<evidence type="ECO:0000313" key="2">
    <source>
        <dbReference type="EMBL" id="AYO30606.1"/>
    </source>
</evidence>
<gene>
    <name evidence="2" type="ORF">D2962_08210</name>
</gene>
<comment type="similarity">
    <text evidence="1">Belongs to the phage portal family. PBSX subfamily.</text>
</comment>
<sequence>MAENQEQALQATIYKAQVLGGKEIVTSNKIEEDPFVGLYGQGIAIEPPYDLRILSMLPEYSNILGQCIDAMETNIDGFGFTLVPAEGVAAGEDGKYPPEAEAERRQILNFFRYCNPDESFVKIRRKTRRDLETTGNAYWEILRNGRGEIAGIEHLESYTMRLTPLDKEATDINIKIKTDSNTYEEIPHRKRFRRFVQIRDGITVYFKEFGDPRPIDAKTGKVLTEEEAKKTDITLATEVIHFKIYSPRTPYGIPRWIGNILAVQGSRQAEEVNYEYFDNKTVPPLAVLVSGRLAADSVTRIEDYIQNNIKGRKGFHKILVIEAETTPNPLAPSGQKAGIEIKPLTEAQQKDALFVDYDEKNQEKVRSAFRLPPIYVGRTKDFNRSTAEESKRVAEEQVFGPERDDFDFTINRLLFPAMDVKYWEFKSLAPTADNAKDMTEMLGTFIKAGMTVKESRRIMEEILNKELPDPEGADWLKEPLEVYLAKLKAGSIDTNPGDEAQALKKFASFLIDVRKRLEEYEYSTAE</sequence>